<dbReference type="Proteomes" id="UP000607397">
    <property type="component" value="Unassembled WGS sequence"/>
</dbReference>
<dbReference type="CDD" id="cd03801">
    <property type="entry name" value="GT4_PimA-like"/>
    <property type="match status" value="1"/>
</dbReference>
<dbReference type="PANTHER" id="PTHR46401">
    <property type="entry name" value="GLYCOSYLTRANSFERASE WBBK-RELATED"/>
    <property type="match status" value="1"/>
</dbReference>
<dbReference type="GO" id="GO:0009103">
    <property type="term" value="P:lipopolysaccharide biosynthetic process"/>
    <property type="evidence" value="ECO:0007669"/>
    <property type="project" value="TreeGrafter"/>
</dbReference>
<comment type="caution">
    <text evidence="3">The sequence shown here is derived from an EMBL/GenBank/DDBJ whole genome shotgun (WGS) entry which is preliminary data.</text>
</comment>
<evidence type="ECO:0000313" key="4">
    <source>
        <dbReference type="Proteomes" id="UP000607397"/>
    </source>
</evidence>
<reference evidence="3" key="1">
    <citation type="submission" date="2019-12" db="EMBL/GenBank/DDBJ databases">
        <title>High-Quality draft genome sequences of three cyanobacteria isolated from the limestone walls of the Old Cathedral of Coimbra.</title>
        <authorList>
            <person name="Tiago I."/>
            <person name="Soares F."/>
            <person name="Portugal A."/>
        </authorList>
    </citation>
    <scope>NUCLEOTIDE SEQUENCE [LARGE SCALE GENOMIC DNA]</scope>
    <source>
        <strain evidence="3">C</strain>
    </source>
</reference>
<accession>A0A8K2A909</accession>
<proteinExistence type="predicted"/>
<evidence type="ECO:0000259" key="2">
    <source>
        <dbReference type="Pfam" id="PF00534"/>
    </source>
</evidence>
<sequence length="377" mass="42810">MPIRVLFSCTGVGIVNRGIESFFREAFDNLQDLEGVQATLIKGAGQSSNKEQSVWCLPRTSFVTEKLGQVVGRNGYVMEQWSSFLPIVRQIRQLQPHIIFYSDSNLGFLLYWFRRQIGVPYRLLFSNGGPCNPPFIRKDFVHQVTPLYYQQALEAGEPAHKHILVPYGIQVSDEELITDTQSIQALRRSLNLPIHRPIVLSVGAIDPHSHKRMDYLIQEIASLPAPRPYLVLLGQMSPASKIILEQASRFLGTDHFTARTVSYEAVSQYYQTADIFTLASLNEGFGRVFLEALMYGLPCIIHDHPVMRYVLGSHGCFADFSKPTSLARVLSQILKSPSNCPQKSHERRKYVRDTFSWTTLAPHYFSMFQHCLVQPTS</sequence>
<evidence type="ECO:0000313" key="3">
    <source>
        <dbReference type="EMBL" id="NCJ07645.1"/>
    </source>
</evidence>
<dbReference type="PANTHER" id="PTHR46401:SF2">
    <property type="entry name" value="GLYCOSYLTRANSFERASE WBBK-RELATED"/>
    <property type="match status" value="1"/>
</dbReference>
<dbReference type="GO" id="GO:0016757">
    <property type="term" value="F:glycosyltransferase activity"/>
    <property type="evidence" value="ECO:0007669"/>
    <property type="project" value="InterPro"/>
</dbReference>
<dbReference type="Gene3D" id="3.40.50.2000">
    <property type="entry name" value="Glycogen Phosphorylase B"/>
    <property type="match status" value="2"/>
</dbReference>
<dbReference type="InterPro" id="IPR001296">
    <property type="entry name" value="Glyco_trans_1"/>
</dbReference>
<evidence type="ECO:0000256" key="1">
    <source>
        <dbReference type="ARBA" id="ARBA00022679"/>
    </source>
</evidence>
<protein>
    <submittedName>
        <fullName evidence="3">Glycosyltransferase</fullName>
    </submittedName>
</protein>
<keyword evidence="4" id="KW-1185">Reference proteome</keyword>
<gene>
    <name evidence="3" type="ORF">GS597_14230</name>
</gene>
<dbReference type="AlphaFoldDB" id="A0A8K2A909"/>
<dbReference type="EMBL" id="WVIC01000030">
    <property type="protein sequence ID" value="NCJ07645.1"/>
    <property type="molecule type" value="Genomic_DNA"/>
</dbReference>
<dbReference type="Pfam" id="PF00534">
    <property type="entry name" value="Glycos_transf_1"/>
    <property type="match status" value="1"/>
</dbReference>
<keyword evidence="1" id="KW-0808">Transferase</keyword>
<feature type="domain" description="Glycosyl transferase family 1" evidence="2">
    <location>
        <begin position="184"/>
        <end position="348"/>
    </location>
</feature>
<dbReference type="RefSeq" id="WP_161826124.1">
    <property type="nucleotide sequence ID" value="NZ_WVIC01000030.1"/>
</dbReference>
<name>A0A8K2A909_9CYAN</name>
<dbReference type="SUPFAM" id="SSF53756">
    <property type="entry name" value="UDP-Glycosyltransferase/glycogen phosphorylase"/>
    <property type="match status" value="1"/>
</dbReference>
<organism evidence="3 4">
    <name type="scientific">Petrachloros mirabilis ULC683</name>
    <dbReference type="NCBI Taxonomy" id="2781853"/>
    <lineage>
        <taxon>Bacteria</taxon>
        <taxon>Bacillati</taxon>
        <taxon>Cyanobacteriota</taxon>
        <taxon>Cyanophyceae</taxon>
        <taxon>Synechococcales</taxon>
        <taxon>Petrachlorosaceae</taxon>
        <taxon>Petrachloros</taxon>
        <taxon>Petrachloros mirabilis</taxon>
    </lineage>
</organism>